<accession>A0A9W5T9R0</accession>
<feature type="transmembrane region" description="Helical" evidence="4">
    <location>
        <begin position="538"/>
        <end position="561"/>
    </location>
</feature>
<comment type="similarity">
    <text evidence="3">Belongs to the THOC3 family.</text>
</comment>
<protein>
    <submittedName>
        <fullName evidence="5">WD G-beta repeat containing protein, putative</fullName>
    </submittedName>
</protein>
<reference evidence="5" key="1">
    <citation type="submission" date="2019-12" db="EMBL/GenBank/DDBJ databases">
        <title>Genome sequence of Babesia ovis.</title>
        <authorList>
            <person name="Yamagishi J."/>
            <person name="Sevinc F."/>
            <person name="Xuan X."/>
        </authorList>
    </citation>
    <scope>NUCLEOTIDE SEQUENCE</scope>
    <source>
        <strain evidence="5">Selcuk</strain>
    </source>
</reference>
<dbReference type="EMBL" id="BLIY01000006">
    <property type="protein sequence ID" value="GFE53376.1"/>
    <property type="molecule type" value="Genomic_DNA"/>
</dbReference>
<evidence type="ECO:0000313" key="5">
    <source>
        <dbReference type="EMBL" id="GFE53376.1"/>
    </source>
</evidence>
<organism evidence="5 6">
    <name type="scientific">Babesia ovis</name>
    <dbReference type="NCBI Taxonomy" id="5869"/>
    <lineage>
        <taxon>Eukaryota</taxon>
        <taxon>Sar</taxon>
        <taxon>Alveolata</taxon>
        <taxon>Apicomplexa</taxon>
        <taxon>Aconoidasida</taxon>
        <taxon>Piroplasmida</taxon>
        <taxon>Babesiidae</taxon>
        <taxon>Babesia</taxon>
    </lineage>
</organism>
<dbReference type="InterPro" id="IPR040132">
    <property type="entry name" value="Tex1/THOC3"/>
</dbReference>
<dbReference type="InterPro" id="IPR036322">
    <property type="entry name" value="WD40_repeat_dom_sf"/>
</dbReference>
<evidence type="ECO:0000256" key="4">
    <source>
        <dbReference type="SAM" id="Phobius"/>
    </source>
</evidence>
<evidence type="ECO:0000313" key="6">
    <source>
        <dbReference type="Proteomes" id="UP001057455"/>
    </source>
</evidence>
<dbReference type="Gene3D" id="2.130.10.10">
    <property type="entry name" value="YVTN repeat-like/Quinoprotein amine dehydrogenase"/>
    <property type="match status" value="1"/>
</dbReference>
<dbReference type="GO" id="GO:0000445">
    <property type="term" value="C:THO complex part of transcription export complex"/>
    <property type="evidence" value="ECO:0007669"/>
    <property type="project" value="TreeGrafter"/>
</dbReference>
<comment type="caution">
    <text evidence="5">The sequence shown here is derived from an EMBL/GenBank/DDBJ whole genome shotgun (WGS) entry which is preliminary data.</text>
</comment>
<keyword evidence="6" id="KW-1185">Reference proteome</keyword>
<name>A0A9W5T9R0_BABOV</name>
<gene>
    <name evidence="5" type="ORF">BaOVIS_007800</name>
</gene>
<dbReference type="InterPro" id="IPR015943">
    <property type="entry name" value="WD40/YVTN_repeat-like_dom_sf"/>
</dbReference>
<feature type="transmembrane region" description="Helical" evidence="4">
    <location>
        <begin position="625"/>
        <end position="644"/>
    </location>
</feature>
<keyword evidence="4" id="KW-0812">Transmembrane</keyword>
<feature type="transmembrane region" description="Helical" evidence="4">
    <location>
        <begin position="499"/>
        <end position="518"/>
    </location>
</feature>
<feature type="transmembrane region" description="Helical" evidence="4">
    <location>
        <begin position="459"/>
        <end position="478"/>
    </location>
</feature>
<keyword evidence="4" id="KW-1133">Transmembrane helix</keyword>
<dbReference type="SUPFAM" id="SSF50978">
    <property type="entry name" value="WD40 repeat-like"/>
    <property type="match status" value="1"/>
</dbReference>
<keyword evidence="2" id="KW-0677">Repeat</keyword>
<proteinExistence type="inferred from homology"/>
<feature type="transmembrane region" description="Helical" evidence="4">
    <location>
        <begin position="573"/>
        <end position="590"/>
    </location>
</feature>
<evidence type="ECO:0000256" key="3">
    <source>
        <dbReference type="ARBA" id="ARBA00046343"/>
    </source>
</evidence>
<keyword evidence="1" id="KW-0853">WD repeat</keyword>
<evidence type="ECO:0000256" key="1">
    <source>
        <dbReference type="ARBA" id="ARBA00022574"/>
    </source>
</evidence>
<dbReference type="InterPro" id="IPR001680">
    <property type="entry name" value="WD40_rpt"/>
</dbReference>
<dbReference type="GO" id="GO:0006406">
    <property type="term" value="P:mRNA export from nucleus"/>
    <property type="evidence" value="ECO:0007669"/>
    <property type="project" value="InterPro"/>
</dbReference>
<keyword evidence="4" id="KW-0472">Membrane</keyword>
<evidence type="ECO:0000256" key="2">
    <source>
        <dbReference type="ARBA" id="ARBA00022737"/>
    </source>
</evidence>
<dbReference type="OrthoDB" id="340259at2759"/>
<dbReference type="PANTHER" id="PTHR22839:SF0">
    <property type="entry name" value="THO COMPLEX SUBUNIT 3"/>
    <property type="match status" value="1"/>
</dbReference>
<sequence>MPRYLKSQVVSLEALRLKSKVKDLCYNCNGSRLFIASREGVNIFDAESLSPYATLSTKSIRVLTHPTSAEIFALLVMEGADNPRPCVKVYSLPSTVGASPLLMATVWSGFDDTWYSGAWSLDGSTIAVVDRSDRLQRVGMADLKDSDMDPSTAISLQSEVYGLVYTSNSLVIQKVDGTIDILDPGFGVVSSEQLHSHIVLAAAYNPSRDILATGGSDHTVHLTSCKDDYTCFGTFSGIEGKVSCVSISSDGLLLAWGTKDSLYMSTEDGNNAESTPVEEYYLTVAGTDPCEIYLQVRMPAASAGLIYGQWESYLSPLCTRSVCESSYRPSVLNAFFRSPEQVLTSSPEADTNAETSALANPLSSAPRPFNVVILSDSPAELEKLRNDVDNVLRFTRQQQLAIEKELDIRQDVVTKIPMRSPPPGPPARLNGGRTLAKQHIPVVNSFFIYFIAFNLLRPLFGPGLLHSSLCLATAYSAYRAALRPLRIIRLFPRDIRKEPIGWMFEILCVCCIWSNMIYRFASSFGHLIFGKVHMPLWFLHSLPMLYALHMLAASCSILTALIKAVPTYFGQEFVLASASLYILLSAIAFLNDLVVYCGFLRSSLVAIDPTVFFTSAPLQHSHSEVYMLALCIGSIYIASSFGGWKARNTTRSS</sequence>
<dbReference type="PANTHER" id="PTHR22839">
    <property type="entry name" value="THO COMPLEX SUBUNIT 3 THO3"/>
    <property type="match status" value="1"/>
</dbReference>
<dbReference type="SMART" id="SM00320">
    <property type="entry name" value="WD40"/>
    <property type="match status" value="3"/>
</dbReference>
<dbReference type="AlphaFoldDB" id="A0A9W5T9R0"/>
<dbReference type="Proteomes" id="UP001057455">
    <property type="component" value="Unassembled WGS sequence"/>
</dbReference>